<dbReference type="PATRIC" id="fig|768706.3.peg.1898"/>
<keyword evidence="2" id="KW-1185">Reference proteome</keyword>
<proteinExistence type="predicted"/>
<protein>
    <submittedName>
        <fullName evidence="1">Uncharacterized protein</fullName>
    </submittedName>
</protein>
<reference evidence="1 2" key="2">
    <citation type="journal article" date="2012" name="J. Bacteriol.">
        <title>Complete genome sequences of Desulfosporosinus orientis DSM765T, Desulfosporosinus youngiae DSM17734T, Desulfosporosinus meridiei DSM13257T, and Desulfosporosinus acidiphilus DSM22704T.</title>
        <authorList>
            <person name="Pester M."/>
            <person name="Brambilla E."/>
            <person name="Alazard D."/>
            <person name="Rattei T."/>
            <person name="Weinmaier T."/>
            <person name="Han J."/>
            <person name="Lucas S."/>
            <person name="Lapidus A."/>
            <person name="Cheng J.F."/>
            <person name="Goodwin L."/>
            <person name="Pitluck S."/>
            <person name="Peters L."/>
            <person name="Ovchinnikova G."/>
            <person name="Teshima H."/>
            <person name="Detter J.C."/>
            <person name="Han C.S."/>
            <person name="Tapia R."/>
            <person name="Land M.L."/>
            <person name="Hauser L."/>
            <person name="Kyrpides N.C."/>
            <person name="Ivanova N.N."/>
            <person name="Pagani I."/>
            <person name="Huntmann M."/>
            <person name="Wei C.L."/>
            <person name="Davenport K.W."/>
            <person name="Daligault H."/>
            <person name="Chain P.S."/>
            <person name="Chen A."/>
            <person name="Mavromatis K."/>
            <person name="Markowitz V."/>
            <person name="Szeto E."/>
            <person name="Mikhailova N."/>
            <person name="Pati A."/>
            <person name="Wagner M."/>
            <person name="Woyke T."/>
            <person name="Ollivier B."/>
            <person name="Klenk H.P."/>
            <person name="Spring S."/>
            <person name="Loy A."/>
        </authorList>
    </citation>
    <scope>NUCLEOTIDE SEQUENCE [LARGE SCALE GENOMIC DNA]</scope>
    <source>
        <strain evidence="2">ATCC 19365 / DSM 765 / NCIMB 8382 / VKM B-1628</strain>
    </source>
</reference>
<dbReference type="EMBL" id="CP003108">
    <property type="protein sequence ID" value="AET67515.1"/>
    <property type="molecule type" value="Genomic_DNA"/>
</dbReference>
<dbReference type="HOGENOM" id="CLU_3396180_0_0_9"/>
<reference evidence="2" key="1">
    <citation type="submission" date="2011-11" db="EMBL/GenBank/DDBJ databases">
        <title>Complete sequence of Desulfosporosinus orientis DSM 765.</title>
        <authorList>
            <person name="Lucas S."/>
            <person name="Han J."/>
            <person name="Lapidus A."/>
            <person name="Cheng J.-F."/>
            <person name="Goodwin L."/>
            <person name="Pitluck S."/>
            <person name="Peters L."/>
            <person name="Ovchinnikova G."/>
            <person name="Teshima H."/>
            <person name="Detter J.C."/>
            <person name="Han C."/>
            <person name="Tapia R."/>
            <person name="Land M."/>
            <person name="Hauser L."/>
            <person name="Kyrpides N."/>
            <person name="Ivanova N."/>
            <person name="Pagani I."/>
            <person name="Pester M."/>
            <person name="Spring S."/>
            <person name="Ollivier B."/>
            <person name="Rattei T."/>
            <person name="Klenk H.-P."/>
            <person name="Wagner M."/>
            <person name="Loy A."/>
            <person name="Woyke T."/>
        </authorList>
    </citation>
    <scope>NUCLEOTIDE SEQUENCE [LARGE SCALE GENOMIC DNA]</scope>
    <source>
        <strain evidence="2">ATCC 19365 / DSM 765 / NCIMB 8382 / VKM B-1628</strain>
    </source>
</reference>
<evidence type="ECO:0000313" key="2">
    <source>
        <dbReference type="Proteomes" id="UP000006346"/>
    </source>
</evidence>
<evidence type="ECO:0000313" key="1">
    <source>
        <dbReference type="EMBL" id="AET67515.1"/>
    </source>
</evidence>
<dbReference type="Proteomes" id="UP000006346">
    <property type="component" value="Chromosome"/>
</dbReference>
<dbReference type="KEGG" id="dor:Desor_1884"/>
<accession>G7WB14</accession>
<sequence length="31" mass="3684">MITGMNIEFILELDLDNWTEGFIKREEALQN</sequence>
<organism evidence="1 2">
    <name type="scientific">Desulfosporosinus orientis (strain ATCC 19365 / DSM 765 / NCIMB 8382 / VKM B-1628 / Singapore I)</name>
    <name type="common">Desulfotomaculum orientis</name>
    <dbReference type="NCBI Taxonomy" id="768706"/>
    <lineage>
        <taxon>Bacteria</taxon>
        <taxon>Bacillati</taxon>
        <taxon>Bacillota</taxon>
        <taxon>Clostridia</taxon>
        <taxon>Eubacteriales</taxon>
        <taxon>Desulfitobacteriaceae</taxon>
        <taxon>Desulfosporosinus</taxon>
    </lineage>
</organism>
<dbReference type="AlphaFoldDB" id="G7WB14"/>
<gene>
    <name evidence="1" type="ordered locus">Desor_1884</name>
</gene>
<name>G7WB14_DESOD</name>